<keyword evidence="2" id="KW-1185">Reference proteome</keyword>
<evidence type="ECO:0000313" key="1">
    <source>
        <dbReference type="EMBL" id="KAJ1094063.1"/>
    </source>
</evidence>
<name>A0AAV7LZ06_PLEWA</name>
<proteinExistence type="predicted"/>
<feature type="non-terminal residue" evidence="1">
    <location>
        <position position="52"/>
    </location>
</feature>
<organism evidence="1 2">
    <name type="scientific">Pleurodeles waltl</name>
    <name type="common">Iberian ribbed newt</name>
    <dbReference type="NCBI Taxonomy" id="8319"/>
    <lineage>
        <taxon>Eukaryota</taxon>
        <taxon>Metazoa</taxon>
        <taxon>Chordata</taxon>
        <taxon>Craniata</taxon>
        <taxon>Vertebrata</taxon>
        <taxon>Euteleostomi</taxon>
        <taxon>Amphibia</taxon>
        <taxon>Batrachia</taxon>
        <taxon>Caudata</taxon>
        <taxon>Salamandroidea</taxon>
        <taxon>Salamandridae</taxon>
        <taxon>Pleurodelinae</taxon>
        <taxon>Pleurodeles</taxon>
    </lineage>
</organism>
<dbReference type="Proteomes" id="UP001066276">
    <property type="component" value="Chromosome 11"/>
</dbReference>
<dbReference type="AlphaFoldDB" id="A0AAV7LZ06"/>
<gene>
    <name evidence="1" type="ORF">NDU88_007148</name>
</gene>
<evidence type="ECO:0000313" key="2">
    <source>
        <dbReference type="Proteomes" id="UP001066276"/>
    </source>
</evidence>
<reference evidence="1" key="1">
    <citation type="journal article" date="2022" name="bioRxiv">
        <title>Sequencing and chromosome-scale assembly of the giantPleurodeles waltlgenome.</title>
        <authorList>
            <person name="Brown T."/>
            <person name="Elewa A."/>
            <person name="Iarovenko S."/>
            <person name="Subramanian E."/>
            <person name="Araus A.J."/>
            <person name="Petzold A."/>
            <person name="Susuki M."/>
            <person name="Suzuki K.-i.T."/>
            <person name="Hayashi T."/>
            <person name="Toyoda A."/>
            <person name="Oliveira C."/>
            <person name="Osipova E."/>
            <person name="Leigh N.D."/>
            <person name="Simon A."/>
            <person name="Yun M.H."/>
        </authorList>
    </citation>
    <scope>NUCLEOTIDE SEQUENCE</scope>
    <source>
        <strain evidence="1">20211129_DDA</strain>
        <tissue evidence="1">Liver</tissue>
    </source>
</reference>
<protein>
    <submittedName>
        <fullName evidence="1">Uncharacterized protein</fullName>
    </submittedName>
</protein>
<sequence>EFGVISELVSTGWKLILFLLTTGRKEAWSLGCSGLQTTLNIHGSRCPSRTRL</sequence>
<accession>A0AAV7LZ06</accession>
<comment type="caution">
    <text evidence="1">The sequence shown here is derived from an EMBL/GenBank/DDBJ whole genome shotgun (WGS) entry which is preliminary data.</text>
</comment>
<dbReference type="EMBL" id="JANPWB010000015">
    <property type="protein sequence ID" value="KAJ1094063.1"/>
    <property type="molecule type" value="Genomic_DNA"/>
</dbReference>
<feature type="non-terminal residue" evidence="1">
    <location>
        <position position="1"/>
    </location>
</feature>